<dbReference type="InterPro" id="IPR045851">
    <property type="entry name" value="AMP-bd_C_sf"/>
</dbReference>
<evidence type="ECO:0000313" key="3">
    <source>
        <dbReference type="EMBL" id="MTD15774.1"/>
    </source>
</evidence>
<dbReference type="PANTHER" id="PTHR24096">
    <property type="entry name" value="LONG-CHAIN-FATTY-ACID--COA LIGASE"/>
    <property type="match status" value="1"/>
</dbReference>
<gene>
    <name evidence="3" type="ORF">GIS00_17710</name>
</gene>
<dbReference type="AlphaFoldDB" id="A0A7K1FSF6"/>
<dbReference type="Pfam" id="PF00501">
    <property type="entry name" value="AMP-binding"/>
    <property type="match status" value="1"/>
</dbReference>
<dbReference type="Gene3D" id="3.40.50.12780">
    <property type="entry name" value="N-terminal domain of ligase-like"/>
    <property type="match status" value="1"/>
</dbReference>
<feature type="region of interest" description="Disordered" evidence="1">
    <location>
        <begin position="1"/>
        <end position="21"/>
    </location>
</feature>
<dbReference type="PROSITE" id="PS00455">
    <property type="entry name" value="AMP_BINDING"/>
    <property type="match status" value="1"/>
</dbReference>
<dbReference type="SUPFAM" id="SSF56801">
    <property type="entry name" value="Acetyl-CoA synthetase-like"/>
    <property type="match status" value="1"/>
</dbReference>
<dbReference type="Proteomes" id="UP000460221">
    <property type="component" value="Unassembled WGS sequence"/>
</dbReference>
<evidence type="ECO:0000256" key="1">
    <source>
        <dbReference type="SAM" id="MobiDB-lite"/>
    </source>
</evidence>
<comment type="caution">
    <text evidence="3">The sequence shown here is derived from an EMBL/GenBank/DDBJ whole genome shotgun (WGS) entry which is preliminary data.</text>
</comment>
<evidence type="ECO:0000259" key="2">
    <source>
        <dbReference type="Pfam" id="PF00501"/>
    </source>
</evidence>
<feature type="compositionally biased region" description="Basic residues" evidence="1">
    <location>
        <begin position="1"/>
        <end position="10"/>
    </location>
</feature>
<dbReference type="InterPro" id="IPR000873">
    <property type="entry name" value="AMP-dep_synth/lig_dom"/>
</dbReference>
<dbReference type="InterPro" id="IPR020845">
    <property type="entry name" value="AMP-binding_CS"/>
</dbReference>
<evidence type="ECO:0000313" key="4">
    <source>
        <dbReference type="Proteomes" id="UP000460221"/>
    </source>
</evidence>
<dbReference type="EMBL" id="WLYK01000007">
    <property type="protein sequence ID" value="MTD15774.1"/>
    <property type="molecule type" value="Genomic_DNA"/>
</dbReference>
<dbReference type="GO" id="GO:0016405">
    <property type="term" value="F:CoA-ligase activity"/>
    <property type="evidence" value="ECO:0007669"/>
    <property type="project" value="TreeGrafter"/>
</dbReference>
<dbReference type="Gene3D" id="3.30.300.30">
    <property type="match status" value="1"/>
</dbReference>
<keyword evidence="4" id="KW-1185">Reference proteome</keyword>
<protein>
    <submittedName>
        <fullName evidence="3">AMP-binding protein</fullName>
    </submittedName>
</protein>
<name>A0A7K1FSF6_9ACTN</name>
<sequence>MVHRGGRGPAHRGAAQHFPTERSRAVPDLLTRVAANAHRLADAPAIDSPSEGRLTWGDLGVRMDELVAGFRARGRVPGEAIGIGVYRGTIGIQLYLAAQAAGLRPVLLGIGLGEHLVGAIRTAGITELFCGPELTGAPEAAAATGIPLFTVDGPAVLAQVSGTPDATRNWVERTDDEVSAIQYSTGTTGVPKGMVRSVGADFWDAVNRNLCMRTRHSERWICASPTNINVAIGALRCMILMGGCIVALDEVSPETIELASRDGVTILPLQAPGWRSLLASGVADLLPERGLRVAVSTGQRTPGPIMDALGALVGDRGEVVNSYGLTETSTIATLTSSMPAYGADFVAGTPAPLANVEVAPFSGAVADAGSRGEIRVRGVAVSPGYVLPTEEGQSNVGTAADGWFYTGDVGDWNPDGTLSVLGRWKDALVVAGKYVFPYELETLVGNLPGVDEVVVLDDGHGLAVVVQPAAGAVIDAAAVRDAVAGRAPVVPSVSVIDIMPRNSSSKINRGDLRELLLAGSSRLSPLTDPEQSTVGAGA</sequence>
<proteinExistence type="predicted"/>
<organism evidence="3 4">
    <name type="scientific">Nakamurella alba</name>
    <dbReference type="NCBI Taxonomy" id="2665158"/>
    <lineage>
        <taxon>Bacteria</taxon>
        <taxon>Bacillati</taxon>
        <taxon>Actinomycetota</taxon>
        <taxon>Actinomycetes</taxon>
        <taxon>Nakamurellales</taxon>
        <taxon>Nakamurellaceae</taxon>
        <taxon>Nakamurella</taxon>
    </lineage>
</organism>
<reference evidence="3 4" key="1">
    <citation type="submission" date="2019-11" db="EMBL/GenBank/DDBJ databases">
        <authorList>
            <person name="Jiang L.-Q."/>
        </authorList>
    </citation>
    <scope>NUCLEOTIDE SEQUENCE [LARGE SCALE GENOMIC DNA]</scope>
    <source>
        <strain evidence="3 4">YIM 132087</strain>
    </source>
</reference>
<accession>A0A7K1FSF6</accession>
<feature type="domain" description="AMP-dependent synthetase/ligase" evidence="2">
    <location>
        <begin position="35"/>
        <end position="385"/>
    </location>
</feature>
<dbReference type="InterPro" id="IPR042099">
    <property type="entry name" value="ANL_N_sf"/>
</dbReference>